<reference evidence="3" key="1">
    <citation type="submission" date="2019-02" db="EMBL/GenBank/DDBJ databases">
        <title>Draft genome sequence of Planktothrix agardhii NIES-905.</title>
        <authorList>
            <person name="Yamaguchi H."/>
            <person name="Suzuki S."/>
            <person name="Kawachi M."/>
        </authorList>
    </citation>
    <scope>NUCLEOTIDE SEQUENCE [LARGE SCALE GENOMIC DNA]</scope>
    <source>
        <strain evidence="3">CCAP 1459/11A</strain>
    </source>
</reference>
<dbReference type="InterPro" id="IPR027417">
    <property type="entry name" value="P-loop_NTPase"/>
</dbReference>
<dbReference type="Pfam" id="PF13304">
    <property type="entry name" value="AAA_21"/>
    <property type="match status" value="1"/>
</dbReference>
<dbReference type="Proteomes" id="UP000299794">
    <property type="component" value="Unassembled WGS sequence"/>
</dbReference>
<dbReference type="InterPro" id="IPR014555">
    <property type="entry name" value="RecF-like"/>
</dbReference>
<dbReference type="GO" id="GO:0005524">
    <property type="term" value="F:ATP binding"/>
    <property type="evidence" value="ECO:0007669"/>
    <property type="project" value="InterPro"/>
</dbReference>
<dbReference type="Gene3D" id="3.40.50.300">
    <property type="entry name" value="P-loop containing nucleotide triphosphate hydrolases"/>
    <property type="match status" value="1"/>
</dbReference>
<evidence type="ECO:0000313" key="2">
    <source>
        <dbReference type="EMBL" id="GDZ94353.1"/>
    </source>
</evidence>
<evidence type="ECO:0000259" key="1">
    <source>
        <dbReference type="Pfam" id="PF13304"/>
    </source>
</evidence>
<dbReference type="InterPro" id="IPR003959">
    <property type="entry name" value="ATPase_AAA_core"/>
</dbReference>
<evidence type="ECO:0000313" key="3">
    <source>
        <dbReference type="Proteomes" id="UP000299794"/>
    </source>
</evidence>
<dbReference type="GO" id="GO:0016887">
    <property type="term" value="F:ATP hydrolysis activity"/>
    <property type="evidence" value="ECO:0007669"/>
    <property type="project" value="InterPro"/>
</dbReference>
<dbReference type="PANTHER" id="PTHR40396:SF1">
    <property type="entry name" value="ATPASE AAA-TYPE CORE DOMAIN-CONTAINING PROTEIN"/>
    <property type="match status" value="1"/>
</dbReference>
<protein>
    <submittedName>
        <fullName evidence="2">ATPase</fullName>
    </submittedName>
</protein>
<dbReference type="PIRSF" id="PIRSF029347">
    <property type="entry name" value="RecF"/>
    <property type="match status" value="1"/>
</dbReference>
<dbReference type="SUPFAM" id="SSF52540">
    <property type="entry name" value="P-loop containing nucleoside triphosphate hydrolases"/>
    <property type="match status" value="1"/>
</dbReference>
<proteinExistence type="predicted"/>
<dbReference type="EMBL" id="BJCD01000043">
    <property type="protein sequence ID" value="GDZ94353.1"/>
    <property type="molecule type" value="Genomic_DNA"/>
</dbReference>
<sequence>MRDKLTRLTIKNFRSLANITIDLNDINVLFGSNGSGKSTFLDTIWFIRDCAINGVESASSSRSHGIGACWDGADEGANISITVETQQVQYEVLFGYSGGRIEPYVGEKLILKTHDNLCLIDRKMGSEQAKFYLSASNSPEFLPVTLKEPEKLAFSRYIDFKDSMEQANDLDRLLHFVHSYHARSTNLYRLKTRGSDSSHQTVLWDRGENLWSVLNNLNHKIKVDADQRYDKIIEFMRESFPGFNDIILEQTGPTTIYGSFLDKRLRQPIFASGVSDGHLQMLLNLTALFSEGKNRDSLILFDEPETSLHPWAIAVFAKAVKLAAETWNKQIFIATHSPVLMSQFDPEHILETSVDETGQTVIRRLNEIPEIQDLLKDYAVGSLYMAELIAPQSKPY</sequence>
<name>A0A4P5ZG04_PLAAG</name>
<feature type="domain" description="ATPase AAA-type core" evidence="1">
    <location>
        <begin position="26"/>
        <end position="342"/>
    </location>
</feature>
<gene>
    <name evidence="2" type="ORF">PA905_23080</name>
</gene>
<comment type="caution">
    <text evidence="2">The sequence shown here is derived from an EMBL/GenBank/DDBJ whole genome shotgun (WGS) entry which is preliminary data.</text>
</comment>
<accession>A0A4P5ZG04</accession>
<dbReference type="PANTHER" id="PTHR40396">
    <property type="entry name" value="ATPASE-LIKE PROTEIN"/>
    <property type="match status" value="1"/>
</dbReference>
<organism evidence="2 3">
    <name type="scientific">Planktothrix agardhii CCAP 1459/11A</name>
    <dbReference type="NCBI Taxonomy" id="282420"/>
    <lineage>
        <taxon>Bacteria</taxon>
        <taxon>Bacillati</taxon>
        <taxon>Cyanobacteriota</taxon>
        <taxon>Cyanophyceae</taxon>
        <taxon>Oscillatoriophycideae</taxon>
        <taxon>Oscillatoriales</taxon>
        <taxon>Microcoleaceae</taxon>
        <taxon>Planktothrix</taxon>
    </lineage>
</organism>
<dbReference type="AlphaFoldDB" id="A0A4P5ZG04"/>